<sequence>MKTQWQDLHDRLFMIAQRQVGDANVYDYRQLDDVKYPFVDFNDSDWTASGTKIGGAIKKFNFTLNVWSEIEDLKNLSIYAENIMSQASKAKDFTLLVNESSIKYSIDRTVTPNVRRAMITLTFR</sequence>
<dbReference type="AlphaFoldDB" id="K2QB38"/>
<reference evidence="1 2" key="1">
    <citation type="journal article" date="2012" name="J. Bacteriol.">
        <title>Genome Sequence of the Bacteriocin-Producing Strain Lactococcus garvieae DCC43.</title>
        <authorList>
            <person name="Gabrielsen C."/>
            <person name="Brede D.A."/>
            <person name="Hernandez P.E."/>
            <person name="Nes I.F."/>
            <person name="Diep D.B."/>
        </authorList>
    </citation>
    <scope>NUCLEOTIDE SEQUENCE [LARGE SCALE GENOMIC DNA]</scope>
    <source>
        <strain evidence="1 2">DCC43</strain>
    </source>
</reference>
<dbReference type="EMBL" id="AMQS01000034">
    <property type="protein sequence ID" value="EKF50717.1"/>
    <property type="molecule type" value="Genomic_DNA"/>
</dbReference>
<dbReference type="RefSeq" id="WP_003136559.1">
    <property type="nucleotide sequence ID" value="NZ_AMQS01000034.1"/>
</dbReference>
<comment type="caution">
    <text evidence="1">The sequence shown here is derived from an EMBL/GenBank/DDBJ whole genome shotgun (WGS) entry which is preliminary data.</text>
</comment>
<dbReference type="Proteomes" id="UP000006787">
    <property type="component" value="Unassembled WGS sequence"/>
</dbReference>
<accession>K2QB38</accession>
<protein>
    <submittedName>
        <fullName evidence="1">Uncharacterized protein</fullName>
    </submittedName>
</protein>
<evidence type="ECO:0000313" key="1">
    <source>
        <dbReference type="EMBL" id="EKF50717.1"/>
    </source>
</evidence>
<proteinExistence type="predicted"/>
<organism evidence="1 2">
    <name type="scientific">Lactococcus garvieae DCC43</name>
    <dbReference type="NCBI Taxonomy" id="1231377"/>
    <lineage>
        <taxon>Bacteria</taxon>
        <taxon>Bacillati</taxon>
        <taxon>Bacillota</taxon>
        <taxon>Bacilli</taxon>
        <taxon>Lactobacillales</taxon>
        <taxon>Streptococcaceae</taxon>
        <taxon>Lactococcus</taxon>
    </lineage>
</organism>
<evidence type="ECO:0000313" key="2">
    <source>
        <dbReference type="Proteomes" id="UP000006787"/>
    </source>
</evidence>
<gene>
    <name evidence="1" type="ORF">C426_1948</name>
</gene>
<dbReference type="PATRIC" id="fig|1231377.3.peg.1929"/>
<name>K2QB38_9LACT</name>
<dbReference type="eggNOG" id="ENOG5030CER">
    <property type="taxonomic scope" value="Bacteria"/>
</dbReference>